<sequence length="281" mass="31329">MEDGSAELSLQQLEHLEISLDTVSTTGEDEQAGVHDARTELKALEKPPYSYVALIAMAIRESTEKKLTLNGIYQFIISKFPYYEKNKKGWQNSIRHNLSLNECFVKVPRDTGGGGEKKGNFWTLDPAFENMFDKGNYRRRRRVRRPYRAPALPYIPSVNFSEPLYFHQEPVYWQSPLVGGAWSVVPQPGAHTGVSPYSFHSSGNARPSSPNSYASSPVSYYHSANVHPSYGPYQHPYHALAPHSGRTLCGVSAPESPGGSAIPIASYAPHQPYSQAEMEHD</sequence>
<evidence type="ECO:0000256" key="4">
    <source>
        <dbReference type="ARBA" id="ARBA00022782"/>
    </source>
</evidence>
<dbReference type="InterPro" id="IPR036390">
    <property type="entry name" value="WH_DNA-bd_sf"/>
</dbReference>
<dbReference type="PANTHER" id="PTHR11829:SF411">
    <property type="entry name" value="FORKHEAD BOX PROTEIN L2"/>
    <property type="match status" value="1"/>
</dbReference>
<evidence type="ECO:0000256" key="8">
    <source>
        <dbReference type="ARBA" id="ARBA00023163"/>
    </source>
</evidence>
<dbReference type="InterPro" id="IPR047515">
    <property type="entry name" value="FH_FOXL2"/>
</dbReference>
<keyword evidence="8" id="KW-0804">Transcription</keyword>
<dbReference type="EMBL" id="JAHKSW010000015">
    <property type="protein sequence ID" value="KAG7323630.1"/>
    <property type="molecule type" value="Genomic_DNA"/>
</dbReference>
<dbReference type="PRINTS" id="PR00053">
    <property type="entry name" value="FORKHEAD"/>
</dbReference>
<dbReference type="Pfam" id="PF00250">
    <property type="entry name" value="Forkhead"/>
    <property type="match status" value="1"/>
</dbReference>
<dbReference type="AlphaFoldDB" id="A0A9D3SH33"/>
<evidence type="ECO:0000256" key="1">
    <source>
        <dbReference type="ARBA" id="ARBA00004123"/>
    </source>
</evidence>
<dbReference type="InterPro" id="IPR001766">
    <property type="entry name" value="Fork_head_dom"/>
</dbReference>
<dbReference type="OrthoDB" id="5954824at2759"/>
<evidence type="ECO:0000313" key="14">
    <source>
        <dbReference type="Proteomes" id="UP000824219"/>
    </source>
</evidence>
<keyword evidence="2" id="KW-1017">Isopeptide bond</keyword>
<dbReference type="PROSITE" id="PS50039">
    <property type="entry name" value="FORK_HEAD_3"/>
    <property type="match status" value="1"/>
</dbReference>
<evidence type="ECO:0000256" key="3">
    <source>
        <dbReference type="ARBA" id="ARBA00022553"/>
    </source>
</evidence>
<dbReference type="CDD" id="cd20028">
    <property type="entry name" value="FH_FOXL2"/>
    <property type="match status" value="1"/>
</dbReference>
<proteinExistence type="predicted"/>
<dbReference type="InterPro" id="IPR018122">
    <property type="entry name" value="TF_fork_head_CS_1"/>
</dbReference>
<gene>
    <name evidence="13" type="ORF">KOW79_013332</name>
</gene>
<dbReference type="GO" id="GO:0000981">
    <property type="term" value="F:DNA-binding transcription factor activity, RNA polymerase II-specific"/>
    <property type="evidence" value="ECO:0007669"/>
    <property type="project" value="TreeGrafter"/>
</dbReference>
<name>A0A9D3SH33_9TELE</name>
<dbReference type="GO" id="GO:0009888">
    <property type="term" value="P:tissue development"/>
    <property type="evidence" value="ECO:0007669"/>
    <property type="project" value="UniProtKB-ARBA"/>
</dbReference>
<dbReference type="FunFam" id="1.10.10.10:FF:000016">
    <property type="entry name" value="Forkhead box protein I1"/>
    <property type="match status" value="1"/>
</dbReference>
<protein>
    <recommendedName>
        <fullName evidence="10">Forkhead box protein L2</fullName>
    </recommendedName>
</protein>
<feature type="DNA-binding region" description="Fork-head" evidence="11">
    <location>
        <begin position="46"/>
        <end position="142"/>
    </location>
</feature>
<dbReference type="InterPro" id="IPR036388">
    <property type="entry name" value="WH-like_DNA-bd_sf"/>
</dbReference>
<dbReference type="GO" id="GO:0009653">
    <property type="term" value="P:anatomical structure morphogenesis"/>
    <property type="evidence" value="ECO:0007669"/>
    <property type="project" value="TreeGrafter"/>
</dbReference>
<evidence type="ECO:0000256" key="9">
    <source>
        <dbReference type="ARBA" id="ARBA00023242"/>
    </source>
</evidence>
<dbReference type="PROSITE" id="PS00658">
    <property type="entry name" value="FORK_HEAD_2"/>
    <property type="match status" value="1"/>
</dbReference>
<dbReference type="Proteomes" id="UP000824219">
    <property type="component" value="Linkage Group LG15"/>
</dbReference>
<evidence type="ECO:0000256" key="6">
    <source>
        <dbReference type="ARBA" id="ARBA00023015"/>
    </source>
</evidence>
<dbReference type="GO" id="GO:0000978">
    <property type="term" value="F:RNA polymerase II cis-regulatory region sequence-specific DNA binding"/>
    <property type="evidence" value="ECO:0007669"/>
    <property type="project" value="TreeGrafter"/>
</dbReference>
<dbReference type="GO" id="GO:0005634">
    <property type="term" value="C:nucleus"/>
    <property type="evidence" value="ECO:0007669"/>
    <property type="project" value="UniProtKB-SubCell"/>
</dbReference>
<dbReference type="GO" id="GO:0030154">
    <property type="term" value="P:cell differentiation"/>
    <property type="evidence" value="ECO:0007669"/>
    <property type="project" value="UniProtKB-KW"/>
</dbReference>
<dbReference type="InterPro" id="IPR030456">
    <property type="entry name" value="TF_fork_head_CS_2"/>
</dbReference>
<reference evidence="13 14" key="1">
    <citation type="submission" date="2021-06" db="EMBL/GenBank/DDBJ databases">
        <title>Chromosome-level genome assembly of the red-tail catfish (Hemibagrus wyckioides).</title>
        <authorList>
            <person name="Shao F."/>
        </authorList>
    </citation>
    <scope>NUCLEOTIDE SEQUENCE [LARGE SCALE GENOMIC DNA]</scope>
    <source>
        <strain evidence="13">EC202008001</strain>
        <tissue evidence="13">Blood</tissue>
    </source>
</reference>
<dbReference type="Gene3D" id="1.10.10.10">
    <property type="entry name" value="Winged helix-like DNA-binding domain superfamily/Winged helix DNA-binding domain"/>
    <property type="match status" value="1"/>
</dbReference>
<evidence type="ECO:0000259" key="12">
    <source>
        <dbReference type="PROSITE" id="PS50039"/>
    </source>
</evidence>
<keyword evidence="9 11" id="KW-0539">Nucleus</keyword>
<dbReference type="InterPro" id="IPR050211">
    <property type="entry name" value="FOX_domain-containing"/>
</dbReference>
<evidence type="ECO:0000256" key="10">
    <source>
        <dbReference type="ARBA" id="ARBA00034872"/>
    </source>
</evidence>
<keyword evidence="4" id="KW-0221">Differentiation</keyword>
<feature type="domain" description="Fork-head" evidence="12">
    <location>
        <begin position="46"/>
        <end position="142"/>
    </location>
</feature>
<evidence type="ECO:0000256" key="11">
    <source>
        <dbReference type="PROSITE-ProRule" id="PRU00089"/>
    </source>
</evidence>
<keyword evidence="6" id="KW-0805">Transcription regulation</keyword>
<dbReference type="SMART" id="SM00339">
    <property type="entry name" value="FH"/>
    <property type="match status" value="1"/>
</dbReference>
<evidence type="ECO:0000256" key="7">
    <source>
        <dbReference type="ARBA" id="ARBA00023125"/>
    </source>
</evidence>
<keyword evidence="3" id="KW-0597">Phosphoprotein</keyword>
<dbReference type="SUPFAM" id="SSF46785">
    <property type="entry name" value="Winged helix' DNA-binding domain"/>
    <property type="match status" value="1"/>
</dbReference>
<evidence type="ECO:0000256" key="2">
    <source>
        <dbReference type="ARBA" id="ARBA00022499"/>
    </source>
</evidence>
<comment type="subcellular location">
    <subcellularLocation>
        <location evidence="1 11">Nucleus</location>
    </subcellularLocation>
</comment>
<evidence type="ECO:0000313" key="13">
    <source>
        <dbReference type="EMBL" id="KAG7323630.1"/>
    </source>
</evidence>
<keyword evidence="5" id="KW-0832">Ubl conjugation</keyword>
<dbReference type="PROSITE" id="PS00657">
    <property type="entry name" value="FORK_HEAD_1"/>
    <property type="match status" value="1"/>
</dbReference>
<comment type="caution">
    <text evidence="13">The sequence shown here is derived from an EMBL/GenBank/DDBJ whole genome shotgun (WGS) entry which is preliminary data.</text>
</comment>
<keyword evidence="14" id="KW-1185">Reference proteome</keyword>
<accession>A0A9D3SH33</accession>
<evidence type="ECO:0000256" key="5">
    <source>
        <dbReference type="ARBA" id="ARBA00022843"/>
    </source>
</evidence>
<dbReference type="PANTHER" id="PTHR11829">
    <property type="entry name" value="FORKHEAD BOX PROTEIN"/>
    <property type="match status" value="1"/>
</dbReference>
<keyword evidence="7 11" id="KW-0238">DNA-binding</keyword>
<organism evidence="13 14">
    <name type="scientific">Hemibagrus wyckioides</name>
    <dbReference type="NCBI Taxonomy" id="337641"/>
    <lineage>
        <taxon>Eukaryota</taxon>
        <taxon>Metazoa</taxon>
        <taxon>Chordata</taxon>
        <taxon>Craniata</taxon>
        <taxon>Vertebrata</taxon>
        <taxon>Euteleostomi</taxon>
        <taxon>Actinopterygii</taxon>
        <taxon>Neopterygii</taxon>
        <taxon>Teleostei</taxon>
        <taxon>Ostariophysi</taxon>
        <taxon>Siluriformes</taxon>
        <taxon>Bagridae</taxon>
        <taxon>Hemibagrus</taxon>
    </lineage>
</organism>